<dbReference type="RefSeq" id="WP_077411969.1">
    <property type="nucleotide sequence ID" value="NZ_JBHRTS010000006.1"/>
</dbReference>
<name>A0ABV7JA62_9GAMM</name>
<proteinExistence type="predicted"/>
<dbReference type="EMBL" id="JBHRTS010000006">
    <property type="protein sequence ID" value="MFC3195015.1"/>
    <property type="molecule type" value="Genomic_DNA"/>
</dbReference>
<dbReference type="InterPro" id="IPR017853">
    <property type="entry name" value="GH"/>
</dbReference>
<dbReference type="SUPFAM" id="SSF51445">
    <property type="entry name" value="(Trans)glycosidases"/>
    <property type="match status" value="1"/>
</dbReference>
<dbReference type="PROSITE" id="PS51257">
    <property type="entry name" value="PROKAR_LIPOPROTEIN"/>
    <property type="match status" value="1"/>
</dbReference>
<dbReference type="Gene3D" id="3.20.20.80">
    <property type="entry name" value="Glycosidases"/>
    <property type="match status" value="1"/>
</dbReference>
<evidence type="ECO:0000313" key="2">
    <source>
        <dbReference type="Proteomes" id="UP001595533"/>
    </source>
</evidence>
<dbReference type="Proteomes" id="UP001595533">
    <property type="component" value="Unassembled WGS sequence"/>
</dbReference>
<sequence length="543" mass="61894">MKTATLILLTLMLVACNDAPESNEQDHRGGPFITSAHYFSSTWPKTFWQDFERADVAAELQQIKADGFNTIVLTVPWRGFEINFQNPVTDSVETLYDRFEWLLAAITDQQMQYILRVGFPHDYTPDTGITGMQQCVGIYTKDQTRAQWLNYLDKVKTATAPFTDHLAGVLISWEDFWCPHFVFPHLPENDRLQHARQMGYGEWLKSKDSNVLRVLLGVNELNHHDIPIPTTQDESYVFYIEFIDQQLDQILVNTQQVFPQAALEIRVDKDPVKQGESFIWVGHELYLDESNHRGTYWAPFWGAANQGELLTAEQALKNFRYFLKYVTADGNNTNHVIEQFNFTDNTPYFPNNANILPDEIDDFLLASAPLLKQYTAGAGVWAYRNYHDNALYNGSFEMGLNGWQTSGQTELQGDEFDRQLSMTNGSTISQSFIPVDHFMLISAYETVDWCFVADAHGQLELLINEQPLHLAKVVPGENCFPVDAAPLKSSTPVQVGFIAHSDLVVDEFSIHGFTQDLGLYQTNGEPGRYLPAYRQLNQLLLDD</sequence>
<comment type="caution">
    <text evidence="1">The sequence shown here is derived from an EMBL/GenBank/DDBJ whole genome shotgun (WGS) entry which is preliminary data.</text>
</comment>
<keyword evidence="2" id="KW-1185">Reference proteome</keyword>
<protein>
    <recommendedName>
        <fullName evidence="3">Glycoside hydrolase family 5 domain-containing protein</fullName>
    </recommendedName>
</protein>
<evidence type="ECO:0008006" key="3">
    <source>
        <dbReference type="Google" id="ProtNLM"/>
    </source>
</evidence>
<organism evidence="1 2">
    <name type="scientific">Marinicella sediminis</name>
    <dbReference type="NCBI Taxonomy" id="1792834"/>
    <lineage>
        <taxon>Bacteria</taxon>
        <taxon>Pseudomonadati</taxon>
        <taxon>Pseudomonadota</taxon>
        <taxon>Gammaproteobacteria</taxon>
        <taxon>Lysobacterales</taxon>
        <taxon>Marinicellaceae</taxon>
        <taxon>Marinicella</taxon>
    </lineage>
</organism>
<accession>A0ABV7JA62</accession>
<gene>
    <name evidence="1" type="ORF">ACFODZ_12255</name>
</gene>
<evidence type="ECO:0000313" key="1">
    <source>
        <dbReference type="EMBL" id="MFC3195015.1"/>
    </source>
</evidence>
<reference evidence="2" key="1">
    <citation type="journal article" date="2019" name="Int. J. Syst. Evol. Microbiol.">
        <title>The Global Catalogue of Microorganisms (GCM) 10K type strain sequencing project: providing services to taxonomists for standard genome sequencing and annotation.</title>
        <authorList>
            <consortium name="The Broad Institute Genomics Platform"/>
            <consortium name="The Broad Institute Genome Sequencing Center for Infectious Disease"/>
            <person name="Wu L."/>
            <person name="Ma J."/>
        </authorList>
    </citation>
    <scope>NUCLEOTIDE SEQUENCE [LARGE SCALE GENOMIC DNA]</scope>
    <source>
        <strain evidence="2">KCTC 42953</strain>
    </source>
</reference>